<dbReference type="InterPro" id="IPR019775">
    <property type="entry name" value="WD40_repeat_CS"/>
</dbReference>
<dbReference type="SUPFAM" id="SSF50978">
    <property type="entry name" value="WD40 repeat-like"/>
    <property type="match status" value="1"/>
</dbReference>
<dbReference type="Gene3D" id="3.40.50.1460">
    <property type="match status" value="1"/>
</dbReference>
<evidence type="ECO:0000256" key="2">
    <source>
        <dbReference type="ARBA" id="ARBA00022574"/>
    </source>
</evidence>
<keyword evidence="2 4" id="KW-0853">WD repeat</keyword>
<proteinExistence type="inferred from homology"/>
<organism evidence="6 7">
    <name type="scientific">Winogradskyella aquimaris</name>
    <dbReference type="NCBI Taxonomy" id="864074"/>
    <lineage>
        <taxon>Bacteria</taxon>
        <taxon>Pseudomonadati</taxon>
        <taxon>Bacteroidota</taxon>
        <taxon>Flavobacteriia</taxon>
        <taxon>Flavobacteriales</taxon>
        <taxon>Flavobacteriaceae</taxon>
        <taxon>Winogradskyella</taxon>
    </lineage>
</organism>
<dbReference type="Gene3D" id="2.130.10.10">
    <property type="entry name" value="YVTN repeat-like/Quinoprotein amine dehydrogenase"/>
    <property type="match status" value="2"/>
</dbReference>
<dbReference type="InterPro" id="IPR015943">
    <property type="entry name" value="WD40/YVTN_repeat-like_dom_sf"/>
</dbReference>
<dbReference type="PROSITE" id="PS00678">
    <property type="entry name" value="WD_REPEATS_1"/>
    <property type="match status" value="1"/>
</dbReference>
<accession>A0ABU5ETU6</accession>
<gene>
    <name evidence="6" type="ORF">SNF14_13365</name>
</gene>
<dbReference type="InterPro" id="IPR029030">
    <property type="entry name" value="Caspase-like_dom_sf"/>
</dbReference>
<sequence length="1441" mass="165315">MKYFLAFILLFFNLLSYSQDKVLQFGHSGWISTFKVSHDELSLATGGSNDGQVILWDINLRKVKSKYQTYGNRIDDIAFNPNNKQIAAIDGQGNIFVWNTETNELKYQFQPGDYGPIVYNSDSETSKYFSPNKSENIGGGVLLFTDNTLYVGMGFPRSGFQSSLFKIDLNSKIITALDNMPKNDYNEFIGIGLIKQIDKQNAVLQIGKFSDKTSVVLYNLIEGKIERSFIKNKSDIESIAVSDDKRRIAISLDENYDPITYIFDIKNGKKLDKAPYGGELTWQDNGLWMGGTDDIRYYDTDKKEFQNYFEAGRYGVVNHVQYLQKHKKLLINYGKNTYLIEPLKLHLIASTKRWLSKNSSKRIITSEFLDNKNVLIQYFNYNSNKSYTDYEKYIWNVETNTITEILTHKKTAAIQGVKNNLIYGFDLDSTKVPVTFFDETQYQDASTFDFYKFNDGRFELEESFENRNILKINENDQSMFLYDSSKNLHLVNYKTKDTLKTLYNQYTDLRSIKVYYDKSSGIIAVYNDNYPEEDTLKFYRISENSNIPFYEYKSSNLEILGYDGKKRILTNSDSYEERIINIANPERFTIVDDNFGEIVCFHPSEPWIFYIEKYSSNSVVCYDYNKGVTVGGFTINNDDDYYAQISNLSLNAKGDKLLAWLEDNQLFAISVNEFTDIKTITEYNQPVDQISDSGNYLSLNASIINLSNLQVEKKFNRSSFTKVFKNYALNFYITDNGYNEDTPNYLIKTRYFFNNQKVKTDSLDISKIGISRYYQPIYLASNKYLFFTKPGDRYNPGLIIVDLEKNKILVNEPELYYNQNFIDADSSITFSSSNFYYFWEKGSNKLQKKDISSNNLYLFRTETGVVNIGNNQILKSELNALIKYDLKNKISNDTILIPERFSRVTLLTKTNDSLIWSTVFSKNQKMFGLSAFDPKTTKWGDFIPLKSRPTRVTLTNSKEYLIIVLSNGEVQLRNPFNSSLLASMYEDYNSEVITVNKEGFYTSSDANKVAFLREIKGELFYDKLLDIEKNRPDKVLKSIGKTTPSNLKLYKKASELRRKFYDIKDDAQVNSSNELLNIDYPQQNLVTDSNKVDIKLKNGNTVASITKLINGRTVKSLNEKDNSLNDLPLSYGENHIQIFANNSTLGKEIKVTSRLKEANNNLIICTISVSKYQDSIYDLKYAVKDGQDLINAFKKQSDAYDTVKTFELYDSNVTKENIEQVFQNMQTNLNDKIIIFLSGHGLLDSNNDFYFATHDIDFENPSARGMGLKHLQQLLSDLNTQKKLLFIDACYSGLVDDSDNDIEEETEVIKNNSTVLKKQSFKTKGAIGSSTKPKNSTSTTSAFELMQNVYSSFSSSTGLETITAASGNSVALESSRWQNGSFTYAIKLGLLDYEADLNANGIITVNELKSYVLKTVPEITNGAQKPTSRETNKYLNWDLWY</sequence>
<dbReference type="RefSeq" id="WP_320556679.1">
    <property type="nucleotide sequence ID" value="NZ_JAXDAE010000015.1"/>
</dbReference>
<protein>
    <submittedName>
        <fullName evidence="6">Caspase family protein</fullName>
    </submittedName>
</protein>
<reference evidence="6 7" key="1">
    <citation type="submission" date="2023-11" db="EMBL/GenBank/DDBJ databases">
        <title>Winogradskyella pelagius sp. nov., isolated from coastal sediment.</title>
        <authorList>
            <person name="Li F."/>
        </authorList>
    </citation>
    <scope>NUCLEOTIDE SEQUENCE [LARGE SCALE GENOMIC DNA]</scope>
    <source>
        <strain evidence="6 7">KCTC 23502</strain>
    </source>
</reference>
<evidence type="ECO:0000256" key="3">
    <source>
        <dbReference type="ARBA" id="ARBA00022737"/>
    </source>
</evidence>
<keyword evidence="3" id="KW-0677">Repeat</keyword>
<evidence type="ECO:0000256" key="4">
    <source>
        <dbReference type="PROSITE-ProRule" id="PRU00221"/>
    </source>
</evidence>
<dbReference type="PROSITE" id="PS50082">
    <property type="entry name" value="WD_REPEATS_2"/>
    <property type="match status" value="1"/>
</dbReference>
<dbReference type="SUPFAM" id="SSF82171">
    <property type="entry name" value="DPP6 N-terminal domain-like"/>
    <property type="match status" value="2"/>
</dbReference>
<evidence type="ECO:0000313" key="6">
    <source>
        <dbReference type="EMBL" id="MDY2588331.1"/>
    </source>
</evidence>
<dbReference type="InterPro" id="IPR001680">
    <property type="entry name" value="WD40_rpt"/>
</dbReference>
<feature type="domain" description="Peptidase C14 caspase" evidence="5">
    <location>
        <begin position="1167"/>
        <end position="1334"/>
    </location>
</feature>
<dbReference type="Pfam" id="PF00400">
    <property type="entry name" value="WD40"/>
    <property type="match status" value="1"/>
</dbReference>
<evidence type="ECO:0000256" key="1">
    <source>
        <dbReference type="ARBA" id="ARBA00007253"/>
    </source>
</evidence>
<dbReference type="Pfam" id="PF00656">
    <property type="entry name" value="Peptidase_C14"/>
    <property type="match status" value="1"/>
</dbReference>
<comment type="caution">
    <text evidence="6">The sequence shown here is derived from an EMBL/GenBank/DDBJ whole genome shotgun (WGS) entry which is preliminary data.</text>
</comment>
<dbReference type="InterPro" id="IPR036322">
    <property type="entry name" value="WD40_repeat_dom_sf"/>
</dbReference>
<dbReference type="SMART" id="SM00320">
    <property type="entry name" value="WD40"/>
    <property type="match status" value="3"/>
</dbReference>
<dbReference type="InterPro" id="IPR011600">
    <property type="entry name" value="Pept_C14_caspase"/>
</dbReference>
<evidence type="ECO:0000313" key="7">
    <source>
        <dbReference type="Proteomes" id="UP001285855"/>
    </source>
</evidence>
<evidence type="ECO:0000259" key="5">
    <source>
        <dbReference type="Pfam" id="PF00656"/>
    </source>
</evidence>
<keyword evidence="7" id="KW-1185">Reference proteome</keyword>
<dbReference type="EMBL" id="JAXDAE010000015">
    <property type="protein sequence ID" value="MDY2588331.1"/>
    <property type="molecule type" value="Genomic_DNA"/>
</dbReference>
<comment type="similarity">
    <text evidence="1">Belongs to the WD repeat G protein beta family. Ribosomal protein RACK1 subfamily.</text>
</comment>
<dbReference type="Proteomes" id="UP001285855">
    <property type="component" value="Unassembled WGS sequence"/>
</dbReference>
<name>A0ABU5ETU6_9FLAO</name>
<feature type="repeat" description="WD" evidence="4">
    <location>
        <begin position="67"/>
        <end position="108"/>
    </location>
</feature>
<dbReference type="PANTHER" id="PTHR19868">
    <property type="entry name" value="RECEPTOR FOR ACTIVATED PROTEIN KINASE C RACK1"/>
    <property type="match status" value="1"/>
</dbReference>
<dbReference type="InterPro" id="IPR045223">
    <property type="entry name" value="RACK1-like"/>
</dbReference>
<dbReference type="PROSITE" id="PS00018">
    <property type="entry name" value="EF_HAND_1"/>
    <property type="match status" value="1"/>
</dbReference>
<dbReference type="SUPFAM" id="SSF52129">
    <property type="entry name" value="Caspase-like"/>
    <property type="match status" value="1"/>
</dbReference>
<dbReference type="InterPro" id="IPR018247">
    <property type="entry name" value="EF_Hand_1_Ca_BS"/>
</dbReference>